<feature type="transmembrane region" description="Helical" evidence="10">
    <location>
        <begin position="208"/>
        <end position="229"/>
    </location>
</feature>
<dbReference type="PANTHER" id="PTHR11795">
    <property type="entry name" value="BRANCHED-CHAIN AMINO ACID TRANSPORT SYSTEM PERMEASE PROTEIN LIVH"/>
    <property type="match status" value="1"/>
</dbReference>
<keyword evidence="5 10" id="KW-0812">Transmembrane</keyword>
<dbReference type="GO" id="GO:0015808">
    <property type="term" value="P:L-alanine transport"/>
    <property type="evidence" value="ECO:0007669"/>
    <property type="project" value="TreeGrafter"/>
</dbReference>
<dbReference type="Pfam" id="PF02653">
    <property type="entry name" value="BPD_transp_2"/>
    <property type="match status" value="1"/>
</dbReference>
<evidence type="ECO:0000256" key="8">
    <source>
        <dbReference type="ARBA" id="ARBA00023136"/>
    </source>
</evidence>
<keyword evidence="7 10" id="KW-1133">Transmembrane helix</keyword>
<dbReference type="GO" id="GO:0005304">
    <property type="term" value="F:L-valine transmembrane transporter activity"/>
    <property type="evidence" value="ECO:0007669"/>
    <property type="project" value="TreeGrafter"/>
</dbReference>
<evidence type="ECO:0000313" key="11">
    <source>
        <dbReference type="EMBL" id="GGD22844.1"/>
    </source>
</evidence>
<dbReference type="GO" id="GO:0015188">
    <property type="term" value="F:L-isoleucine transmembrane transporter activity"/>
    <property type="evidence" value="ECO:0007669"/>
    <property type="project" value="TreeGrafter"/>
</dbReference>
<keyword evidence="4" id="KW-0997">Cell inner membrane</keyword>
<organism evidence="11 12">
    <name type="scientific">Aureimonas glaciei</name>
    <dbReference type="NCBI Taxonomy" id="1776957"/>
    <lineage>
        <taxon>Bacteria</taxon>
        <taxon>Pseudomonadati</taxon>
        <taxon>Pseudomonadota</taxon>
        <taxon>Alphaproteobacteria</taxon>
        <taxon>Hyphomicrobiales</taxon>
        <taxon>Aurantimonadaceae</taxon>
        <taxon>Aureimonas</taxon>
    </lineage>
</organism>
<feature type="transmembrane region" description="Helical" evidence="10">
    <location>
        <begin position="73"/>
        <end position="93"/>
    </location>
</feature>
<evidence type="ECO:0000256" key="1">
    <source>
        <dbReference type="ARBA" id="ARBA00004651"/>
    </source>
</evidence>
<protein>
    <submittedName>
        <fullName evidence="11">Branched-chain amino acid ABC transporter permease</fullName>
    </submittedName>
</protein>
<keyword evidence="12" id="KW-1185">Reference proteome</keyword>
<feature type="transmembrane region" description="Helical" evidence="10">
    <location>
        <begin position="40"/>
        <end position="61"/>
    </location>
</feature>
<dbReference type="CDD" id="cd06582">
    <property type="entry name" value="TM_PBP1_LivH_like"/>
    <property type="match status" value="1"/>
</dbReference>
<dbReference type="GO" id="GO:0015190">
    <property type="term" value="F:L-leucine transmembrane transporter activity"/>
    <property type="evidence" value="ECO:0007669"/>
    <property type="project" value="TreeGrafter"/>
</dbReference>
<dbReference type="InterPro" id="IPR052157">
    <property type="entry name" value="BCAA_transport_permease"/>
</dbReference>
<evidence type="ECO:0000256" key="3">
    <source>
        <dbReference type="ARBA" id="ARBA00022475"/>
    </source>
</evidence>
<dbReference type="EMBL" id="BMJJ01000006">
    <property type="protein sequence ID" value="GGD22844.1"/>
    <property type="molecule type" value="Genomic_DNA"/>
</dbReference>
<feature type="transmembrane region" description="Helical" evidence="10">
    <location>
        <begin position="105"/>
        <end position="126"/>
    </location>
</feature>
<evidence type="ECO:0000256" key="2">
    <source>
        <dbReference type="ARBA" id="ARBA00022448"/>
    </source>
</evidence>
<evidence type="ECO:0000256" key="9">
    <source>
        <dbReference type="ARBA" id="ARBA00037998"/>
    </source>
</evidence>
<gene>
    <name evidence="11" type="ORF">GCM10011335_27200</name>
</gene>
<comment type="similarity">
    <text evidence="9">Belongs to the binding-protein-dependent transport system permease family. LivHM subfamily.</text>
</comment>
<feature type="transmembrane region" description="Helical" evidence="10">
    <location>
        <begin position="158"/>
        <end position="175"/>
    </location>
</feature>
<reference evidence="11" key="2">
    <citation type="submission" date="2020-09" db="EMBL/GenBank/DDBJ databases">
        <authorList>
            <person name="Sun Q."/>
            <person name="Zhou Y."/>
        </authorList>
    </citation>
    <scope>NUCLEOTIDE SEQUENCE</scope>
    <source>
        <strain evidence="11">CGMCC 1.15493</strain>
    </source>
</reference>
<comment type="subcellular location">
    <subcellularLocation>
        <location evidence="1">Cell membrane</location>
        <topology evidence="1">Multi-pass membrane protein</topology>
    </subcellularLocation>
</comment>
<keyword evidence="2" id="KW-0813">Transport</keyword>
<name>A0A916XYX8_9HYPH</name>
<feature type="transmembrane region" description="Helical" evidence="10">
    <location>
        <begin position="278"/>
        <end position="299"/>
    </location>
</feature>
<keyword evidence="8 10" id="KW-0472">Membrane</keyword>
<evidence type="ECO:0000256" key="10">
    <source>
        <dbReference type="SAM" id="Phobius"/>
    </source>
</evidence>
<dbReference type="PANTHER" id="PTHR11795:SF371">
    <property type="entry name" value="HIGH-AFFINITY BRANCHED-CHAIN AMINO ACID TRANSPORT SYSTEM PERMEASE PROTEIN LIVH"/>
    <property type="match status" value="1"/>
</dbReference>
<dbReference type="GO" id="GO:0015192">
    <property type="term" value="F:L-phenylalanine transmembrane transporter activity"/>
    <property type="evidence" value="ECO:0007669"/>
    <property type="project" value="TreeGrafter"/>
</dbReference>
<keyword evidence="6" id="KW-0029">Amino-acid transport</keyword>
<dbReference type="AlphaFoldDB" id="A0A916XYX8"/>
<dbReference type="GO" id="GO:0042941">
    <property type="term" value="P:D-alanine transmembrane transport"/>
    <property type="evidence" value="ECO:0007669"/>
    <property type="project" value="TreeGrafter"/>
</dbReference>
<dbReference type="GO" id="GO:1903806">
    <property type="term" value="P:L-isoleucine import across plasma membrane"/>
    <property type="evidence" value="ECO:0007669"/>
    <property type="project" value="TreeGrafter"/>
</dbReference>
<proteinExistence type="inferred from homology"/>
<dbReference type="Proteomes" id="UP000613160">
    <property type="component" value="Unassembled WGS sequence"/>
</dbReference>
<dbReference type="RefSeq" id="WP_188851506.1">
    <property type="nucleotide sequence ID" value="NZ_BMJJ01000006.1"/>
</dbReference>
<feature type="transmembrane region" description="Helical" evidence="10">
    <location>
        <begin position="241"/>
        <end position="266"/>
    </location>
</feature>
<evidence type="ECO:0000256" key="6">
    <source>
        <dbReference type="ARBA" id="ARBA00022970"/>
    </source>
</evidence>
<evidence type="ECO:0000256" key="4">
    <source>
        <dbReference type="ARBA" id="ARBA00022519"/>
    </source>
</evidence>
<reference evidence="11" key="1">
    <citation type="journal article" date="2014" name="Int. J. Syst. Evol. Microbiol.">
        <title>Complete genome sequence of Corynebacterium casei LMG S-19264T (=DSM 44701T), isolated from a smear-ripened cheese.</title>
        <authorList>
            <consortium name="US DOE Joint Genome Institute (JGI-PGF)"/>
            <person name="Walter F."/>
            <person name="Albersmeier A."/>
            <person name="Kalinowski J."/>
            <person name="Ruckert C."/>
        </authorList>
    </citation>
    <scope>NUCLEOTIDE SEQUENCE</scope>
    <source>
        <strain evidence="11">CGMCC 1.15493</strain>
    </source>
</reference>
<evidence type="ECO:0000256" key="5">
    <source>
        <dbReference type="ARBA" id="ARBA00022692"/>
    </source>
</evidence>
<comment type="caution">
    <text evidence="11">The sequence shown here is derived from an EMBL/GenBank/DDBJ whole genome shotgun (WGS) entry which is preliminary data.</text>
</comment>
<sequence>MNAQFLVDGAIAGSMIGLGAIGVTLTYSILRFANFAHGEFIAWGSYAALAVATGLAGALGVGLSPLGPFSFGWMLPVAAVLAALLTGGLAVALDAALFASFRRRGSATIIMVIASFGASMALRSLLEFVFTSKPAYFTRELQIALPLGGGLRATPDQLLMLGLTAVLVLGVHLLLTRTATGRQMRAVAENPALARIVGIDVRRVIRTVWFLGGALAASAGVMAGLLVQIRPYMGFDLLLPLFAAAILGGIGSVPGAIIGGLVVGLCEALAVQTVGAEWRAAVGFVILTAVLVLRPQGILGRLRG</sequence>
<dbReference type="InterPro" id="IPR001851">
    <property type="entry name" value="ABC_transp_permease"/>
</dbReference>
<keyword evidence="3" id="KW-1003">Cell membrane</keyword>
<feature type="transmembrane region" description="Helical" evidence="10">
    <location>
        <begin position="6"/>
        <end position="28"/>
    </location>
</feature>
<dbReference type="GO" id="GO:0005886">
    <property type="term" value="C:plasma membrane"/>
    <property type="evidence" value="ECO:0007669"/>
    <property type="project" value="UniProtKB-SubCell"/>
</dbReference>
<accession>A0A916XYX8</accession>
<evidence type="ECO:0000313" key="12">
    <source>
        <dbReference type="Proteomes" id="UP000613160"/>
    </source>
</evidence>
<evidence type="ECO:0000256" key="7">
    <source>
        <dbReference type="ARBA" id="ARBA00022989"/>
    </source>
</evidence>